<dbReference type="InterPro" id="IPR048562">
    <property type="entry name" value="KDM6A_B-like_C-hel"/>
</dbReference>
<keyword evidence="12" id="KW-0408">Iron</keyword>
<evidence type="ECO:0000256" key="4">
    <source>
        <dbReference type="ARBA" id="ARBA00022499"/>
    </source>
</evidence>
<evidence type="ECO:0000256" key="10">
    <source>
        <dbReference type="ARBA" id="ARBA00022964"/>
    </source>
</evidence>
<dbReference type="Gene3D" id="2.10.110.20">
    <property type="match status" value="1"/>
</dbReference>
<evidence type="ECO:0000256" key="2">
    <source>
        <dbReference type="ARBA" id="ARBA00001961"/>
    </source>
</evidence>
<evidence type="ECO:0000259" key="25">
    <source>
        <dbReference type="PROSITE" id="PS51184"/>
    </source>
</evidence>
<evidence type="ECO:0000256" key="19">
    <source>
        <dbReference type="ARBA" id="ARBA00063549"/>
    </source>
</evidence>
<dbReference type="SMART" id="SM00558">
    <property type="entry name" value="JmjC"/>
    <property type="match status" value="1"/>
</dbReference>
<evidence type="ECO:0000256" key="3">
    <source>
        <dbReference type="ARBA" id="ARBA00004123"/>
    </source>
</evidence>
<evidence type="ECO:0000256" key="9">
    <source>
        <dbReference type="ARBA" id="ARBA00022853"/>
    </source>
</evidence>
<dbReference type="InterPro" id="IPR048560">
    <property type="entry name" value="KDM6A_B-like_GATAL"/>
</dbReference>
<evidence type="ECO:0000313" key="26">
    <source>
        <dbReference type="Ensembl" id="ENSSORP00005037507.1"/>
    </source>
</evidence>
<dbReference type="GO" id="GO:0031490">
    <property type="term" value="F:chromatin DNA binding"/>
    <property type="evidence" value="ECO:0007669"/>
    <property type="project" value="TreeGrafter"/>
</dbReference>
<keyword evidence="14" id="KW-0539">Nucleus</keyword>
<dbReference type="AlphaFoldDB" id="A0A673BA71"/>
<accession>A0A673BA71</accession>
<evidence type="ECO:0000256" key="1">
    <source>
        <dbReference type="ARBA" id="ARBA00001954"/>
    </source>
</evidence>
<dbReference type="GO" id="GO:0044666">
    <property type="term" value="C:MLL3/4 complex"/>
    <property type="evidence" value="ECO:0007669"/>
    <property type="project" value="TreeGrafter"/>
</dbReference>
<feature type="compositionally biased region" description="Acidic residues" evidence="24">
    <location>
        <begin position="293"/>
        <end position="302"/>
    </location>
</feature>
<comment type="similarity">
    <text evidence="15">Belongs to the UTX family.</text>
</comment>
<evidence type="ECO:0000256" key="17">
    <source>
        <dbReference type="ARBA" id="ARBA00048695"/>
    </source>
</evidence>
<dbReference type="InParanoid" id="A0A673BA71"/>
<evidence type="ECO:0000256" key="22">
    <source>
        <dbReference type="ARBA" id="ARBA00079190"/>
    </source>
</evidence>
<evidence type="ECO:0000256" key="24">
    <source>
        <dbReference type="SAM" id="MobiDB-lite"/>
    </source>
</evidence>
<feature type="domain" description="JmjC" evidence="25">
    <location>
        <begin position="332"/>
        <end position="495"/>
    </location>
</feature>
<dbReference type="GO" id="GO:0007507">
    <property type="term" value="P:heart development"/>
    <property type="evidence" value="ECO:0007669"/>
    <property type="project" value="TreeGrafter"/>
</dbReference>
<reference evidence="26" key="1">
    <citation type="submission" date="2019-06" db="EMBL/GenBank/DDBJ databases">
        <authorList>
            <consortium name="Wellcome Sanger Institute Data Sharing"/>
        </authorList>
    </citation>
    <scope>NUCLEOTIDE SEQUENCE [LARGE SCALE GENOMIC DNA]</scope>
</reference>
<dbReference type="GO" id="GO:0046872">
    <property type="term" value="F:metal ion binding"/>
    <property type="evidence" value="ECO:0007669"/>
    <property type="project" value="UniProtKB-KW"/>
</dbReference>
<dbReference type="InterPro" id="IPR046941">
    <property type="entry name" value="KDM6_GATAL_sf"/>
</dbReference>
<dbReference type="Pfam" id="PF21326">
    <property type="entry name" value="KDM6_GATAL"/>
    <property type="match status" value="1"/>
</dbReference>
<name>A0A673BA71_9TELE</name>
<feature type="compositionally biased region" description="Basic and acidic residues" evidence="24">
    <location>
        <begin position="29"/>
        <end position="46"/>
    </location>
</feature>
<evidence type="ECO:0000256" key="12">
    <source>
        <dbReference type="ARBA" id="ARBA00023004"/>
    </source>
</evidence>
<feature type="region of interest" description="Disordered" evidence="24">
    <location>
        <begin position="1"/>
        <end position="59"/>
    </location>
</feature>
<sequence>MKGQIPQENQTSNGKDTQAEKVPAGNTEVKVETVKKEHESESEIKKSPAAGNKTSNSRSSITINTSKLCVSPPASKAPCSLPPMDPLKLKALSMGLSKELKILLIKVQSDGRQTFNISEVQEQRIPLSVINIQNSSTEVIRACKGTRVKGKFKESYLLPAFSVKPNIGMKTPIPREKLNPPTPSIYLESKRDAFSPVLLQFCTDPKNAVTVIRGLAGSLRLNLGLFSTKSLVEANADHAVEVRTQVQQPADENWDPSGSSQTWPCESSRSHTTIAKYAQYQASSFQESLQDEKESENEEEGEQDKPSETSATAKAGKIIKFGTNIDLSDPKRWKPQLQELLKLPAFMRVESSNNMLSHVGHTILGMNTVQLYMKVPGSRTPGHQENNNFCSVNINIGPGDCEWFAVHENYWEDINKFCEKHGVDYLTGSWWPVLEDLYSSNIPVYRFIQRPGDLVWINAGTVHWVQAVGWCNNIAWNVGPLNSYQYQLALERFEWNEVKKVKSIVPMIHVSWNVARTIKITDRDTFKLIKHCLMQSIKHIQILRDQLVAAGKKICYQSRVKDEPAYYCNECDVEVFDLLFVTSENSSKKTYVVHCEDCARAKNPTLAGVVVLEQYRIEELMRTYDSFTLVSPI</sequence>
<evidence type="ECO:0000256" key="21">
    <source>
        <dbReference type="ARBA" id="ARBA00078702"/>
    </source>
</evidence>
<dbReference type="Gene3D" id="1.20.58.1370">
    <property type="match status" value="1"/>
</dbReference>
<comment type="cofactor">
    <cofactor evidence="2">
        <name>L-ascorbate</name>
        <dbReference type="ChEBI" id="CHEBI:38290"/>
    </cofactor>
</comment>
<evidence type="ECO:0000256" key="14">
    <source>
        <dbReference type="ARBA" id="ARBA00023242"/>
    </source>
</evidence>
<dbReference type="GO" id="GO:0071558">
    <property type="term" value="F:histone H3K27me2/H3K27me3 demethylase activity"/>
    <property type="evidence" value="ECO:0007669"/>
    <property type="project" value="UniProtKB-EC"/>
</dbReference>
<keyword evidence="7" id="KW-0862">Zinc</keyword>
<dbReference type="Gene3D" id="2.60.120.650">
    <property type="entry name" value="Cupin"/>
    <property type="match status" value="1"/>
</dbReference>
<dbReference type="FunFam" id="2.10.110.20:FF:000001">
    <property type="entry name" value="lysine-specific demethylase 6A isoform X2"/>
    <property type="match status" value="1"/>
</dbReference>
<comment type="subunit">
    <text evidence="19">Interacts with TLE1. Component of the MLL4 complex, at least composed of KMT2B/MLL4, ASH2L, RBBP5, WDR5, and KDM6B. Interacts with TBX21, SMARCA4, SMARCC1 and SMARCC2.</text>
</comment>
<evidence type="ECO:0000313" key="27">
    <source>
        <dbReference type="Proteomes" id="UP000472271"/>
    </source>
</evidence>
<keyword evidence="9" id="KW-0156">Chromatin regulator</keyword>
<gene>
    <name evidence="26" type="primary">LOC115432867</name>
</gene>
<keyword evidence="4" id="KW-1017">Isopeptide bond</keyword>
<dbReference type="PANTHER" id="PTHR14017:SF27">
    <property type="entry name" value="[HISTONE H3]-TRIMETHYL-L-LYSINE(27) DEMETHYLASE"/>
    <property type="match status" value="1"/>
</dbReference>
<proteinExistence type="inferred from homology"/>
<evidence type="ECO:0000256" key="5">
    <source>
        <dbReference type="ARBA" id="ARBA00022553"/>
    </source>
</evidence>
<evidence type="ECO:0000256" key="6">
    <source>
        <dbReference type="ARBA" id="ARBA00022723"/>
    </source>
</evidence>
<reference evidence="26" key="3">
    <citation type="submission" date="2025-09" db="UniProtKB">
        <authorList>
            <consortium name="Ensembl"/>
        </authorList>
    </citation>
    <scope>IDENTIFICATION</scope>
</reference>
<evidence type="ECO:0000256" key="16">
    <source>
        <dbReference type="ARBA" id="ARBA00034525"/>
    </source>
</evidence>
<evidence type="ECO:0000256" key="18">
    <source>
        <dbReference type="ARBA" id="ARBA00059748"/>
    </source>
</evidence>
<evidence type="ECO:0000256" key="23">
    <source>
        <dbReference type="ARBA" id="ARBA00082905"/>
    </source>
</evidence>
<dbReference type="FunFam" id="2.60.120.650:FF:000009">
    <property type="entry name" value="Putative lysine-specific demethylase 6B"/>
    <property type="match status" value="1"/>
</dbReference>
<keyword evidence="6" id="KW-0479">Metal-binding</keyword>
<feature type="region of interest" description="Disordered" evidence="24">
    <location>
        <begin position="285"/>
        <end position="315"/>
    </location>
</feature>
<dbReference type="Proteomes" id="UP000472271">
    <property type="component" value="Chromosome 14"/>
</dbReference>
<dbReference type="FunFam" id="1.20.58.1370:FF:000001">
    <property type="entry name" value="lysine-specific demethylase 6A isoform X2"/>
    <property type="match status" value="1"/>
</dbReference>
<dbReference type="Pfam" id="PF02373">
    <property type="entry name" value="JmjC"/>
    <property type="match status" value="1"/>
</dbReference>
<reference evidence="26" key="2">
    <citation type="submission" date="2025-08" db="UniProtKB">
        <authorList>
            <consortium name="Ensembl"/>
        </authorList>
    </citation>
    <scope>IDENTIFICATION</scope>
</reference>
<feature type="compositionally biased region" description="Polar residues" evidence="24">
    <location>
        <begin position="1"/>
        <end position="16"/>
    </location>
</feature>
<comment type="function">
    <text evidence="18">Histone demethylase that specifically demethylates 'Lys-27' of histone H3, thereby playing a central role in histone code. Demethylates trimethylated and dimethylated H3 'Lys-27'. Plays a central role in regulation of posterior development, by regulating HOX gene expression. Involved in inflammatory response by participating in macrophage differentiation in case of inflammation by regulating gene expression and macrophage differentiation. Plays a demethylase-independent role in chromatin remodeling to regulate T-box family member-dependent gene expression by acting as a link between T-box factors and the SMARCA4-containing SWI/SNF remodeling complex.</text>
</comment>
<feature type="region of interest" description="Disordered" evidence="24">
    <location>
        <begin position="246"/>
        <end position="267"/>
    </location>
</feature>
<comment type="catalytic activity">
    <reaction evidence="17">
        <text>N(6),N(6),N(6)-trimethyl-L-lysyl(27)-[histone H3] + 2 2-oxoglutarate + 2 O2 = N(6)-methyl-L-lysyl(27)-[histone H3] + 2 formaldehyde + 2 succinate + 2 CO2</text>
        <dbReference type="Rhea" id="RHEA:60224"/>
        <dbReference type="Rhea" id="RHEA-COMP:15535"/>
        <dbReference type="Rhea" id="RHEA-COMP:15544"/>
        <dbReference type="ChEBI" id="CHEBI:15379"/>
        <dbReference type="ChEBI" id="CHEBI:16526"/>
        <dbReference type="ChEBI" id="CHEBI:16810"/>
        <dbReference type="ChEBI" id="CHEBI:16842"/>
        <dbReference type="ChEBI" id="CHEBI:30031"/>
        <dbReference type="ChEBI" id="CHEBI:61929"/>
        <dbReference type="ChEBI" id="CHEBI:61961"/>
        <dbReference type="EC" id="1.14.11.68"/>
    </reaction>
</comment>
<dbReference type="Ensembl" id="ENSSORT00005038483.1">
    <property type="protein sequence ID" value="ENSSORP00005037507.1"/>
    <property type="gene ID" value="ENSSORG00005017603.1"/>
</dbReference>
<dbReference type="InterPro" id="IPR051630">
    <property type="entry name" value="Corepressor-Demethylase"/>
</dbReference>
<evidence type="ECO:0000256" key="11">
    <source>
        <dbReference type="ARBA" id="ARBA00023002"/>
    </source>
</evidence>
<dbReference type="Pfam" id="PF21322">
    <property type="entry name" value="KDM6_C-hel"/>
    <property type="match status" value="1"/>
</dbReference>
<keyword evidence="13" id="KW-0395">Inflammatory response</keyword>
<keyword evidence="8" id="KW-0832">Ubl conjugation</keyword>
<keyword evidence="27" id="KW-1185">Reference proteome</keyword>
<dbReference type="GO" id="GO:0010468">
    <property type="term" value="P:regulation of gene expression"/>
    <property type="evidence" value="ECO:0007669"/>
    <property type="project" value="TreeGrafter"/>
</dbReference>
<evidence type="ECO:0000256" key="20">
    <source>
        <dbReference type="ARBA" id="ARBA00069212"/>
    </source>
</evidence>
<dbReference type="SUPFAM" id="SSF51197">
    <property type="entry name" value="Clavaminate synthase-like"/>
    <property type="match status" value="1"/>
</dbReference>
<dbReference type="PROSITE" id="PS51184">
    <property type="entry name" value="JMJC"/>
    <property type="match status" value="1"/>
</dbReference>
<comment type="cofactor">
    <cofactor evidence="1">
        <name>Fe(2+)</name>
        <dbReference type="ChEBI" id="CHEBI:29033"/>
    </cofactor>
</comment>
<dbReference type="GO" id="GO:0006954">
    <property type="term" value="P:inflammatory response"/>
    <property type="evidence" value="ECO:0007669"/>
    <property type="project" value="UniProtKB-KW"/>
</dbReference>
<evidence type="ECO:0000256" key="8">
    <source>
        <dbReference type="ARBA" id="ARBA00022843"/>
    </source>
</evidence>
<dbReference type="GO" id="GO:0000978">
    <property type="term" value="F:RNA polymerase II cis-regulatory region sequence-specific DNA binding"/>
    <property type="evidence" value="ECO:0007669"/>
    <property type="project" value="TreeGrafter"/>
</dbReference>
<dbReference type="EC" id="1.14.11.68" evidence="16"/>
<evidence type="ECO:0000256" key="7">
    <source>
        <dbReference type="ARBA" id="ARBA00022833"/>
    </source>
</evidence>
<dbReference type="PANTHER" id="PTHR14017">
    <property type="entry name" value="LYSINE-SPECIFIC DEMETHYLASE"/>
    <property type="match status" value="1"/>
</dbReference>
<protein>
    <recommendedName>
        <fullName evidence="20">Lysine-specific demethylase 6B</fullName>
        <ecNumber evidence="16">1.14.11.68</ecNumber>
    </recommendedName>
    <alternativeName>
        <fullName evidence="21">JmjC domain-containing protein 3</fullName>
    </alternativeName>
    <alternativeName>
        <fullName evidence="23">Jumonji domain-containing protein 3</fullName>
    </alternativeName>
    <alternativeName>
        <fullName evidence="22">[histone H3]-trimethyl-L-lysine(27) demethylase 6B</fullName>
    </alternativeName>
</protein>
<evidence type="ECO:0000256" key="13">
    <source>
        <dbReference type="ARBA" id="ARBA00023198"/>
    </source>
</evidence>
<comment type="subcellular location">
    <subcellularLocation>
        <location evidence="3">Nucleus</location>
    </subcellularLocation>
</comment>
<evidence type="ECO:0000256" key="15">
    <source>
        <dbReference type="ARBA" id="ARBA00034483"/>
    </source>
</evidence>
<keyword evidence="11" id="KW-0560">Oxidoreductase</keyword>
<organism evidence="26 27">
    <name type="scientific">Sphaeramia orbicularis</name>
    <name type="common">orbiculate cardinalfish</name>
    <dbReference type="NCBI Taxonomy" id="375764"/>
    <lineage>
        <taxon>Eukaryota</taxon>
        <taxon>Metazoa</taxon>
        <taxon>Chordata</taxon>
        <taxon>Craniata</taxon>
        <taxon>Vertebrata</taxon>
        <taxon>Euteleostomi</taxon>
        <taxon>Actinopterygii</taxon>
        <taxon>Neopterygii</taxon>
        <taxon>Teleostei</taxon>
        <taxon>Neoteleostei</taxon>
        <taxon>Acanthomorphata</taxon>
        <taxon>Gobiaria</taxon>
        <taxon>Kurtiformes</taxon>
        <taxon>Apogonoidei</taxon>
        <taxon>Apogonidae</taxon>
        <taxon>Apogoninae</taxon>
        <taxon>Sphaeramia</taxon>
    </lineage>
</organism>
<keyword evidence="5" id="KW-0597">Phosphoprotein</keyword>
<dbReference type="InterPro" id="IPR003347">
    <property type="entry name" value="JmjC_dom"/>
</dbReference>
<keyword evidence="10" id="KW-0223">Dioxygenase</keyword>